<dbReference type="InterPro" id="IPR019787">
    <property type="entry name" value="Znf_PHD-finger"/>
</dbReference>
<dbReference type="Gene3D" id="3.30.70.330">
    <property type="match status" value="1"/>
</dbReference>
<dbReference type="InterPro" id="IPR019786">
    <property type="entry name" value="Zinc_finger_PHD-type_CS"/>
</dbReference>
<evidence type="ECO:0000256" key="7">
    <source>
        <dbReference type="PROSITE-ProRule" id="PRU00146"/>
    </source>
</evidence>
<dbReference type="Pfam" id="PF10513">
    <property type="entry name" value="EPL1"/>
    <property type="match status" value="1"/>
</dbReference>
<feature type="domain" description="PHD-type" evidence="12">
    <location>
        <begin position="466"/>
        <end position="584"/>
    </location>
</feature>
<dbReference type="Proteomes" id="UP000509510">
    <property type="component" value="Chromosome I"/>
</dbReference>
<dbReference type="PROSITE" id="PS50016">
    <property type="entry name" value="ZF_PHD_2"/>
    <property type="match status" value="1"/>
</dbReference>
<feature type="region of interest" description="Disordered" evidence="9">
    <location>
        <begin position="1"/>
        <end position="135"/>
    </location>
</feature>
<feature type="region of interest" description="Disordered" evidence="9">
    <location>
        <begin position="980"/>
        <end position="1072"/>
    </location>
</feature>
<feature type="compositionally biased region" description="Basic and acidic residues" evidence="9">
    <location>
        <begin position="1348"/>
        <end position="1369"/>
    </location>
</feature>
<evidence type="ECO:0000313" key="14">
    <source>
        <dbReference type="Proteomes" id="UP000509510"/>
    </source>
</evidence>
<dbReference type="SMART" id="SM00360">
    <property type="entry name" value="RRM"/>
    <property type="match status" value="1"/>
</dbReference>
<dbReference type="PROSITE" id="PS01359">
    <property type="entry name" value="ZF_PHD_1"/>
    <property type="match status" value="1"/>
</dbReference>
<feature type="compositionally biased region" description="Polar residues" evidence="9">
    <location>
        <begin position="195"/>
        <end position="206"/>
    </location>
</feature>
<keyword evidence="2" id="KW-0479">Metal-binding</keyword>
<dbReference type="SUPFAM" id="SSF54928">
    <property type="entry name" value="RNA-binding domain, RBD"/>
    <property type="match status" value="1"/>
</dbReference>
<sequence length="1540" mass="169565">MAPLLQRKSSSARSMAPLRNPRGGNPVPTDGPPPKKRKYVPGGPGGGGRFIEVDAVVEKKPPPTPALASIVQPNSVQSHSSPRPRREVTTINTPLPMTTPPSTRPRRDRTQSRGRYSSSTAAALAIQQGDGYKPREERGWEEFHEDLDIEAKLMVFSAEEVDGTTPQPLPNGQSLNSSPLPVDGNNPAAVAAAASSLSTPLGSQTPVKRKPGRPPRRPDAMLRALLTPEQPKAVPLPGPNPREKLTLPTPNFHLRDPFDRYEHKGIGQQNYVDRTMASVGYQETDLFVRHDRRLIRMAEGAIEEDLDLDPPTTDGETNAAIGSLGVGRVEYDMDEQDEKWLEDYNFKRRDDQLEPIKPAVFEITLTKIEKEWYALEKKIPKPNPKPPQTQRPRSSSAAAVNGEPVGAGEEQDSKCAVCDDGDCENSNAIVFCDGCDLAVHQECYGVPYIPEGQWLCRKCQLIGRGSPNCIFCPNTEGAFKQTNTSKWSHLLCAIWIPEVGIGNQSLMEPVTDVEKVPKSRWKLQCYICKQRMGASIQCSNKNCFVAFHVTCARRAQLYLKMKAGHGNSAIMDSHLLKAFCHKHVPPDWRKEHGTDMAYAEAVDYYKNTMDGKRWGDSQASALALGPSLPDGAELAESQLYPGPNLHLTFNAAGNKRKRAAVPRTIWKLPSGAPVIPQTVLNSVVASLQRFAVRQRKQYAEDACKYWTLKREARRGAALLKRLQLQLETFSSMEITRRNFVAMGPIGRSRLQRRIDFAERLSFDVDKVRVLSENVKTRETQKLEDVEMLRNIVDTVYFPIPPLLWPIFEKVYALDPRGVFAPSLQAVKARLESRFYTTVATFSADLAHIFTNEIGVQPAEDTAELQMQMGGRAPELSLDQREKRKLAKRIIKSIQPSLEDAIRKESELSGRPFEKELKELDAIFESGVLSRRVSVIEATDLEFHSGDASANGTLEAEAADQLSVTKAQSPEDSVVVKKDVDVPMPDADTQEGVPFANDESEKKQTEPNGITVAAPSHEPSSNGDVPAGVSATAPEPTSHGLVKKDNGPRNRVIGPNNPLTPPLSSQGDQQQGPLAQGGIQWYMQPFDPIGTTIHEERWTGRDVMRGMSEELSELDEDELEGLVDNEGKTGLGLSNGVSSMANGTASEPVKVHRTRHRRRERGLFSLAIISALLCSIFPSTQPPSHPSKMSAMEYENENGHYDDDRRYDRDRSASPRGDSRADRDRSLSPNGRADDRAPVGEPRKDEDEEGAVNPGSNLFVTGIHPRLTEADISRLFEKYGDVENCSIMLDPHTKESRGFGFVKMVTGEQADAAKEGLQGEVIEGRTLSIEKARRSRPRTPTPGKYFGPPKREVRRGPSRGGRDRYDDRRGYGGGGGGGSRRYDDYRYGRYDSYGRRGGDYRDEYGYRGGGGSGGGGRDYGRDYNRDYGRRDEYRDDYAYRGGGSSGGDRYASREERYPRGEERRGGGGGGSGGGGSGAGSGAPAAAGSGEERRSGGSGGGYYDRDASAPSYEQAPRENRDQYSGGGGRSYEGRGEERYSAR</sequence>
<evidence type="ECO:0000259" key="12">
    <source>
        <dbReference type="PROSITE" id="PS51805"/>
    </source>
</evidence>
<feature type="compositionally biased region" description="Basic and acidic residues" evidence="9">
    <location>
        <begin position="1417"/>
        <end position="1437"/>
    </location>
</feature>
<dbReference type="Gene3D" id="3.30.40.10">
    <property type="entry name" value="Zinc/RING finger domain, C3HC4 (zinc finger)"/>
    <property type="match status" value="2"/>
</dbReference>
<dbReference type="InterPro" id="IPR000504">
    <property type="entry name" value="RRM_dom"/>
</dbReference>
<feature type="region of interest" description="Disordered" evidence="9">
    <location>
        <begin position="378"/>
        <end position="410"/>
    </location>
</feature>
<feature type="compositionally biased region" description="Polar residues" evidence="9">
    <location>
        <begin position="1134"/>
        <end position="1144"/>
    </location>
</feature>
<dbReference type="GO" id="GO:0003723">
    <property type="term" value="F:RNA binding"/>
    <property type="evidence" value="ECO:0007669"/>
    <property type="project" value="UniProtKB-UniRule"/>
</dbReference>
<keyword evidence="3" id="KW-0677">Repeat</keyword>
<dbReference type="GO" id="GO:0006357">
    <property type="term" value="P:regulation of transcription by RNA polymerase II"/>
    <property type="evidence" value="ECO:0007669"/>
    <property type="project" value="TreeGrafter"/>
</dbReference>
<evidence type="ECO:0000256" key="2">
    <source>
        <dbReference type="ARBA" id="ARBA00022723"/>
    </source>
</evidence>
<dbReference type="Pfam" id="PF00076">
    <property type="entry name" value="RRM_1"/>
    <property type="match status" value="1"/>
</dbReference>
<accession>A0A7H8QHM7</accession>
<evidence type="ECO:0000256" key="3">
    <source>
        <dbReference type="ARBA" id="ARBA00022737"/>
    </source>
</evidence>
<feature type="compositionally biased region" description="Polar residues" evidence="9">
    <location>
        <begin position="71"/>
        <end position="81"/>
    </location>
</feature>
<evidence type="ECO:0000256" key="8">
    <source>
        <dbReference type="PROSITE-ProRule" id="PRU00176"/>
    </source>
</evidence>
<feature type="compositionally biased region" description="Gly residues" evidence="9">
    <location>
        <begin position="1465"/>
        <end position="1479"/>
    </location>
</feature>
<protein>
    <recommendedName>
        <fullName evidence="15">PHD finger domain protein</fullName>
    </recommendedName>
</protein>
<dbReference type="PROSITE" id="PS51805">
    <property type="entry name" value="EPHD"/>
    <property type="match status" value="1"/>
</dbReference>
<dbReference type="RefSeq" id="XP_035339210.1">
    <property type="nucleotide sequence ID" value="XM_035483317.1"/>
</dbReference>
<dbReference type="FunFam" id="3.30.40.10:FF:000007">
    <property type="entry name" value="Bromodomain containing 1, isoform CRA_b"/>
    <property type="match status" value="1"/>
</dbReference>
<feature type="domain" description="RRM" evidence="11">
    <location>
        <begin position="1255"/>
        <end position="1333"/>
    </location>
</feature>
<feature type="compositionally biased region" description="Basic and acidic residues" evidence="9">
    <location>
        <begin position="1529"/>
        <end position="1540"/>
    </location>
</feature>
<feature type="compositionally biased region" description="Polar residues" evidence="9">
    <location>
        <begin position="1061"/>
        <end position="1072"/>
    </location>
</feature>
<proteinExistence type="predicted"/>
<keyword evidence="4 7" id="KW-0863">Zinc-finger</keyword>
<dbReference type="PANTHER" id="PTHR13793:SF107">
    <property type="entry name" value="BROMODOMAIN-CONTAINING PROTEIN HOMOLOG"/>
    <property type="match status" value="1"/>
</dbReference>
<dbReference type="InterPro" id="IPR019542">
    <property type="entry name" value="Enhancer_polycomb-like_N"/>
</dbReference>
<organism evidence="13 14">
    <name type="scientific">Talaromyces rugulosus</name>
    <name type="common">Penicillium rugulosum</name>
    <dbReference type="NCBI Taxonomy" id="121627"/>
    <lineage>
        <taxon>Eukaryota</taxon>
        <taxon>Fungi</taxon>
        <taxon>Dikarya</taxon>
        <taxon>Ascomycota</taxon>
        <taxon>Pezizomycotina</taxon>
        <taxon>Eurotiomycetes</taxon>
        <taxon>Eurotiomycetidae</taxon>
        <taxon>Eurotiales</taxon>
        <taxon>Trichocomaceae</taxon>
        <taxon>Talaromyces</taxon>
        <taxon>Talaromyces sect. Islandici</taxon>
    </lineage>
</organism>
<dbReference type="CDD" id="cd00590">
    <property type="entry name" value="RRM_SF"/>
    <property type="match status" value="1"/>
</dbReference>
<dbReference type="SUPFAM" id="SSF57903">
    <property type="entry name" value="FYVE/PHD zinc finger"/>
    <property type="match status" value="1"/>
</dbReference>
<dbReference type="OrthoDB" id="20839at2759"/>
<feature type="region of interest" description="Disordered" evidence="9">
    <location>
        <begin position="1133"/>
        <end position="1155"/>
    </location>
</feature>
<dbReference type="GO" id="GO:0008270">
    <property type="term" value="F:zinc ion binding"/>
    <property type="evidence" value="ECO:0007669"/>
    <property type="project" value="UniProtKB-KW"/>
</dbReference>
<dbReference type="GO" id="GO:0005634">
    <property type="term" value="C:nucleus"/>
    <property type="evidence" value="ECO:0007669"/>
    <property type="project" value="UniProtKB-SubCell"/>
</dbReference>
<dbReference type="CDD" id="cd15670">
    <property type="entry name" value="ePHD_BRPF"/>
    <property type="match status" value="1"/>
</dbReference>
<feature type="compositionally biased region" description="Basic and acidic residues" evidence="9">
    <location>
        <begin position="1197"/>
        <end position="1244"/>
    </location>
</feature>
<feature type="region of interest" description="Disordered" evidence="9">
    <location>
        <begin position="161"/>
        <end position="253"/>
    </location>
</feature>
<keyword evidence="5" id="KW-0862">Zinc</keyword>
<dbReference type="InterPro" id="IPR050701">
    <property type="entry name" value="Histone_Mod_Regulator"/>
</dbReference>
<keyword evidence="8" id="KW-0694">RNA-binding</keyword>
<keyword evidence="6" id="KW-0539">Nucleus</keyword>
<dbReference type="InterPro" id="IPR035979">
    <property type="entry name" value="RBD_domain_sf"/>
</dbReference>
<comment type="subcellular location">
    <subcellularLocation>
        <location evidence="1">Nucleus</location>
    </subcellularLocation>
</comment>
<evidence type="ECO:0000313" key="13">
    <source>
        <dbReference type="EMBL" id="QKX53031.1"/>
    </source>
</evidence>
<evidence type="ECO:0000256" key="6">
    <source>
        <dbReference type="ARBA" id="ARBA00023242"/>
    </source>
</evidence>
<feature type="domain" description="PHD-type" evidence="10">
    <location>
        <begin position="412"/>
        <end position="462"/>
    </location>
</feature>
<reference evidence="14" key="1">
    <citation type="submission" date="2020-06" db="EMBL/GenBank/DDBJ databases">
        <title>A chromosome-scale genome assembly of Talaromyces rugulosus W13939.</title>
        <authorList>
            <person name="Wang B."/>
            <person name="Guo L."/>
            <person name="Ye K."/>
            <person name="Wang L."/>
        </authorList>
    </citation>
    <scope>NUCLEOTIDE SEQUENCE [LARGE SCALE GENOMIC DNA]</scope>
    <source>
        <strain evidence="14">W13939</strain>
    </source>
</reference>
<keyword evidence="14" id="KW-1185">Reference proteome</keyword>
<dbReference type="Pfam" id="PF13831">
    <property type="entry name" value="PHD_2"/>
    <property type="match status" value="1"/>
</dbReference>
<feature type="region of interest" description="Disordered" evidence="9">
    <location>
        <begin position="1197"/>
        <end position="1259"/>
    </location>
</feature>
<dbReference type="SMART" id="SM00249">
    <property type="entry name" value="PHD"/>
    <property type="match status" value="2"/>
</dbReference>
<dbReference type="Pfam" id="PF13832">
    <property type="entry name" value="zf-HC5HC2H_2"/>
    <property type="match status" value="1"/>
</dbReference>
<evidence type="ECO:0000256" key="5">
    <source>
        <dbReference type="ARBA" id="ARBA00022833"/>
    </source>
</evidence>
<dbReference type="InterPro" id="IPR011011">
    <property type="entry name" value="Znf_FYVE_PHD"/>
</dbReference>
<dbReference type="FunFam" id="3.30.70.330:FF:000343">
    <property type="entry name" value="RNA-binding domain-containing protein"/>
    <property type="match status" value="1"/>
</dbReference>
<evidence type="ECO:0000256" key="9">
    <source>
        <dbReference type="SAM" id="MobiDB-lite"/>
    </source>
</evidence>
<dbReference type="CDD" id="cd15492">
    <property type="entry name" value="PHD_BRPF_JADE_like"/>
    <property type="match status" value="1"/>
</dbReference>
<evidence type="ECO:0008006" key="15">
    <source>
        <dbReference type="Google" id="ProtNLM"/>
    </source>
</evidence>
<dbReference type="FunFam" id="3.30.40.10:FF:000008">
    <property type="entry name" value="Bromodomain containing 1, isoform CRA_a"/>
    <property type="match status" value="1"/>
</dbReference>
<feature type="compositionally biased region" description="Gly residues" evidence="9">
    <location>
        <begin position="1405"/>
        <end position="1416"/>
    </location>
</feature>
<dbReference type="InterPro" id="IPR034732">
    <property type="entry name" value="EPHD"/>
</dbReference>
<name>A0A7H8QHM7_TALRU</name>
<evidence type="ECO:0000256" key="1">
    <source>
        <dbReference type="ARBA" id="ARBA00004123"/>
    </source>
</evidence>
<dbReference type="InterPro" id="IPR001965">
    <property type="entry name" value="Znf_PHD"/>
</dbReference>
<dbReference type="InterPro" id="IPR013083">
    <property type="entry name" value="Znf_RING/FYVE/PHD"/>
</dbReference>
<feature type="compositionally biased region" description="Basic and acidic residues" evidence="9">
    <location>
        <begin position="1449"/>
        <end position="1464"/>
    </location>
</feature>
<feature type="region of interest" description="Disordered" evidence="9">
    <location>
        <begin position="1324"/>
        <end position="1540"/>
    </location>
</feature>
<dbReference type="PROSITE" id="PS50102">
    <property type="entry name" value="RRM"/>
    <property type="match status" value="1"/>
</dbReference>
<dbReference type="PANTHER" id="PTHR13793">
    <property type="entry name" value="PHD FINGER PROTEINS"/>
    <property type="match status" value="1"/>
</dbReference>
<evidence type="ECO:0000256" key="4">
    <source>
        <dbReference type="ARBA" id="ARBA00022771"/>
    </source>
</evidence>
<gene>
    <name evidence="13" type="ORF">TRUGW13939_00102</name>
</gene>
<feature type="compositionally biased region" description="Basic and acidic residues" evidence="9">
    <location>
        <begin position="1379"/>
        <end position="1404"/>
    </location>
</feature>
<feature type="compositionally biased region" description="Polar residues" evidence="9">
    <location>
        <begin position="164"/>
        <end position="179"/>
    </location>
</feature>
<evidence type="ECO:0000259" key="11">
    <source>
        <dbReference type="PROSITE" id="PS50102"/>
    </source>
</evidence>
<dbReference type="EMBL" id="CP055898">
    <property type="protein sequence ID" value="QKX53031.1"/>
    <property type="molecule type" value="Genomic_DNA"/>
</dbReference>
<dbReference type="InterPro" id="IPR012677">
    <property type="entry name" value="Nucleotide-bd_a/b_plait_sf"/>
</dbReference>
<evidence type="ECO:0000259" key="10">
    <source>
        <dbReference type="PROSITE" id="PS50016"/>
    </source>
</evidence>
<dbReference type="KEGG" id="trg:TRUGW13939_00102"/>
<dbReference type="GeneID" id="55987619"/>